<evidence type="ECO:0000313" key="2">
    <source>
        <dbReference type="EMBL" id="PWI33163.1"/>
    </source>
</evidence>
<proteinExistence type="predicted"/>
<sequence length="69" mass="7841">MFEFIFLLVFLGMLLFTGVTVITVFLAVGAAFLVMFLFGMLGFALKLLPWLVVIGLAVWFFKNHVYCSR</sequence>
<dbReference type="AlphaFoldDB" id="A0A2U3B8Q2"/>
<dbReference type="Proteomes" id="UP000245362">
    <property type="component" value="Unassembled WGS sequence"/>
</dbReference>
<dbReference type="EMBL" id="QFWT01000006">
    <property type="protein sequence ID" value="PWI33163.1"/>
    <property type="molecule type" value="Genomic_DNA"/>
</dbReference>
<dbReference type="Pfam" id="PF09583">
    <property type="entry name" value="Phageshock_PspG"/>
    <property type="match status" value="1"/>
</dbReference>
<accession>A0A2U3B8Q2</accession>
<keyword evidence="1" id="KW-0472">Membrane</keyword>
<feature type="transmembrane region" description="Helical" evidence="1">
    <location>
        <begin position="7"/>
        <end position="37"/>
    </location>
</feature>
<evidence type="ECO:0000256" key="1">
    <source>
        <dbReference type="SAM" id="Phobius"/>
    </source>
</evidence>
<organism evidence="2 3">
    <name type="scientific">Vibrio albus</name>
    <dbReference type="NCBI Taxonomy" id="2200953"/>
    <lineage>
        <taxon>Bacteria</taxon>
        <taxon>Pseudomonadati</taxon>
        <taxon>Pseudomonadota</taxon>
        <taxon>Gammaproteobacteria</taxon>
        <taxon>Vibrionales</taxon>
        <taxon>Vibrionaceae</taxon>
        <taxon>Vibrio</taxon>
    </lineage>
</organism>
<feature type="transmembrane region" description="Helical" evidence="1">
    <location>
        <begin position="43"/>
        <end position="61"/>
    </location>
</feature>
<gene>
    <name evidence="2" type="ORF">DI392_12800</name>
</gene>
<dbReference type="InterPro" id="IPR014318">
    <property type="entry name" value="Phageshock_PspG"/>
</dbReference>
<name>A0A2U3B8Q2_9VIBR</name>
<dbReference type="NCBIfam" id="TIGR02975">
    <property type="entry name" value="phageshock_pspG"/>
    <property type="match status" value="1"/>
</dbReference>
<reference evidence="2 3" key="1">
    <citation type="submission" date="2018-05" db="EMBL/GenBank/DDBJ databases">
        <title>Vibrio limimaris sp. nov., isolated from marine sediment.</title>
        <authorList>
            <person name="Li C.-M."/>
        </authorList>
    </citation>
    <scope>NUCLEOTIDE SEQUENCE [LARGE SCALE GENOMIC DNA]</scope>
    <source>
        <strain evidence="2 3">E4404</strain>
    </source>
</reference>
<evidence type="ECO:0000313" key="3">
    <source>
        <dbReference type="Proteomes" id="UP000245362"/>
    </source>
</evidence>
<protein>
    <submittedName>
        <fullName evidence="2">Envelope stress response protein PspG</fullName>
    </submittedName>
</protein>
<keyword evidence="1" id="KW-0812">Transmembrane</keyword>
<keyword evidence="3" id="KW-1185">Reference proteome</keyword>
<dbReference type="RefSeq" id="WP_109320278.1">
    <property type="nucleotide sequence ID" value="NZ_QFWT01000006.1"/>
</dbReference>
<comment type="caution">
    <text evidence="2">The sequence shown here is derived from an EMBL/GenBank/DDBJ whole genome shotgun (WGS) entry which is preliminary data.</text>
</comment>
<keyword evidence="1" id="KW-1133">Transmembrane helix</keyword>